<accession>A0A7Y3SBB9</accession>
<dbReference type="EMBL" id="JABFCN010000052">
    <property type="protein sequence ID" value="NNU40569.1"/>
    <property type="molecule type" value="Genomic_DNA"/>
</dbReference>
<evidence type="ECO:0000313" key="2">
    <source>
        <dbReference type="EMBL" id="NNU40569.1"/>
    </source>
</evidence>
<dbReference type="RefSeq" id="WP_171377924.1">
    <property type="nucleotide sequence ID" value="NZ_JABFCN010000052.1"/>
</dbReference>
<comment type="caution">
    <text evidence="2">The sequence shown here is derived from an EMBL/GenBank/DDBJ whole genome shotgun (WGS) entry which is preliminary data.</text>
</comment>
<reference evidence="2 3" key="1">
    <citation type="submission" date="2020-02" db="EMBL/GenBank/DDBJ databases">
        <authorList>
            <person name="Sun Q."/>
        </authorList>
    </citation>
    <scope>NUCLEOTIDE SEQUENCE [LARGE SCALE GENOMIC DNA]</scope>
    <source>
        <strain evidence="2 3">CCBAU 03386</strain>
    </source>
</reference>
<protein>
    <submittedName>
        <fullName evidence="2">Uncharacterized protein</fullName>
    </submittedName>
</protein>
<feature type="region of interest" description="Disordered" evidence="1">
    <location>
        <begin position="35"/>
        <end position="68"/>
    </location>
</feature>
<evidence type="ECO:0000256" key="1">
    <source>
        <dbReference type="SAM" id="MobiDB-lite"/>
    </source>
</evidence>
<proteinExistence type="predicted"/>
<dbReference type="AlphaFoldDB" id="A0A7Y3SBB9"/>
<sequence length="68" mass="7367">MMSVFFPISVSITQKTAPNVKVAAVTNATFIMAATNRSGDPTSSHQAEAHAEKQSKLSTRSHVQPRIR</sequence>
<feature type="compositionally biased region" description="Polar residues" evidence="1">
    <location>
        <begin position="35"/>
        <end position="46"/>
    </location>
</feature>
<dbReference type="Proteomes" id="UP000519972">
    <property type="component" value="Unassembled WGS sequence"/>
</dbReference>
<organism evidence="2 3">
    <name type="scientific">Rhizobium sophorae</name>
    <dbReference type="NCBI Taxonomy" id="1535242"/>
    <lineage>
        <taxon>Bacteria</taxon>
        <taxon>Pseudomonadati</taxon>
        <taxon>Pseudomonadota</taxon>
        <taxon>Alphaproteobacteria</taxon>
        <taxon>Hyphomicrobiales</taxon>
        <taxon>Rhizobiaceae</taxon>
        <taxon>Rhizobium/Agrobacterium group</taxon>
        <taxon>Rhizobium</taxon>
    </lineage>
</organism>
<evidence type="ECO:0000313" key="3">
    <source>
        <dbReference type="Proteomes" id="UP000519972"/>
    </source>
</evidence>
<name>A0A7Y3SBB9_9HYPH</name>
<keyword evidence="3" id="KW-1185">Reference proteome</keyword>
<gene>
    <name evidence="2" type="ORF">G9X64_29615</name>
</gene>